<organism evidence="1 2">
    <name type="scientific">Artomyces pyxidatus</name>
    <dbReference type="NCBI Taxonomy" id="48021"/>
    <lineage>
        <taxon>Eukaryota</taxon>
        <taxon>Fungi</taxon>
        <taxon>Dikarya</taxon>
        <taxon>Basidiomycota</taxon>
        <taxon>Agaricomycotina</taxon>
        <taxon>Agaricomycetes</taxon>
        <taxon>Russulales</taxon>
        <taxon>Auriscalpiaceae</taxon>
        <taxon>Artomyces</taxon>
    </lineage>
</organism>
<evidence type="ECO:0000313" key="1">
    <source>
        <dbReference type="EMBL" id="KAI0055521.1"/>
    </source>
</evidence>
<comment type="caution">
    <text evidence="1">The sequence shown here is derived from an EMBL/GenBank/DDBJ whole genome shotgun (WGS) entry which is preliminary data.</text>
</comment>
<proteinExistence type="predicted"/>
<dbReference type="Proteomes" id="UP000814140">
    <property type="component" value="Unassembled WGS sequence"/>
</dbReference>
<protein>
    <submittedName>
        <fullName evidence="1">Uncharacterized protein</fullName>
    </submittedName>
</protein>
<evidence type="ECO:0000313" key="2">
    <source>
        <dbReference type="Proteomes" id="UP000814140"/>
    </source>
</evidence>
<sequence>MFSDLSAPTPAAPAPPSQESYSSGDASPSTSRHTGSAAGQSHAEKPTPTRKKKAKATTTPDASPEASTLKGKAKAAAAASDDFEDSTPATKADLAALQAHIATLMSHVASMVKEGANMDNEGDDEEDVLPITKGRSKRRSTHGFVAEQPGVKRKSPQMLAFQASKSDLAKKMLGRSGDTDPLPPPPTKDEIERFELTGIEEDGPNPCKFQPDYMGKPRSKWNSRLASVFAEVYLDSDFPDEDEDTIIAQFMVHWKTILSHRKSFGTYVTGAHPGWSHEDTVSTKCFTGDAEKTLAEKTRAKRNRQRKRVPAVFGRRMLGLVYHQIVRFIPLLQEVGEASMSGDESEHEMGFRGGLPFYGTEEDPWRSADFVFWLKIMDLLSIAAKFDADGTRASGNWPRLRKPSGIKVEKRAVRALPENLYKSSFISSLSNAAKRDLRPREPVDLSFTKAELELAARYIHVEARRGPITDEKDVNLAELYHWLKTGETLPTSKR</sequence>
<reference evidence="1" key="2">
    <citation type="journal article" date="2022" name="New Phytol.">
        <title>Evolutionary transition to the ectomycorrhizal habit in the genomes of a hyperdiverse lineage of mushroom-forming fungi.</title>
        <authorList>
            <person name="Looney B."/>
            <person name="Miyauchi S."/>
            <person name="Morin E."/>
            <person name="Drula E."/>
            <person name="Courty P.E."/>
            <person name="Kohler A."/>
            <person name="Kuo A."/>
            <person name="LaButti K."/>
            <person name="Pangilinan J."/>
            <person name="Lipzen A."/>
            <person name="Riley R."/>
            <person name="Andreopoulos W."/>
            <person name="He G."/>
            <person name="Johnson J."/>
            <person name="Nolan M."/>
            <person name="Tritt A."/>
            <person name="Barry K.W."/>
            <person name="Grigoriev I.V."/>
            <person name="Nagy L.G."/>
            <person name="Hibbett D."/>
            <person name="Henrissat B."/>
            <person name="Matheny P.B."/>
            <person name="Labbe J."/>
            <person name="Martin F.M."/>
        </authorList>
    </citation>
    <scope>NUCLEOTIDE SEQUENCE</scope>
    <source>
        <strain evidence="1">HHB10654</strain>
    </source>
</reference>
<name>A0ACB8SIJ4_9AGAM</name>
<accession>A0ACB8SIJ4</accession>
<gene>
    <name evidence="1" type="ORF">BV25DRAFT_1921760</name>
</gene>
<dbReference type="EMBL" id="MU277289">
    <property type="protein sequence ID" value="KAI0055521.1"/>
    <property type="molecule type" value="Genomic_DNA"/>
</dbReference>
<keyword evidence="2" id="KW-1185">Reference proteome</keyword>
<reference evidence="1" key="1">
    <citation type="submission" date="2021-03" db="EMBL/GenBank/DDBJ databases">
        <authorList>
            <consortium name="DOE Joint Genome Institute"/>
            <person name="Ahrendt S."/>
            <person name="Looney B.P."/>
            <person name="Miyauchi S."/>
            <person name="Morin E."/>
            <person name="Drula E."/>
            <person name="Courty P.E."/>
            <person name="Chicoki N."/>
            <person name="Fauchery L."/>
            <person name="Kohler A."/>
            <person name="Kuo A."/>
            <person name="Labutti K."/>
            <person name="Pangilinan J."/>
            <person name="Lipzen A."/>
            <person name="Riley R."/>
            <person name="Andreopoulos W."/>
            <person name="He G."/>
            <person name="Johnson J."/>
            <person name="Barry K.W."/>
            <person name="Grigoriev I.V."/>
            <person name="Nagy L."/>
            <person name="Hibbett D."/>
            <person name="Henrissat B."/>
            <person name="Matheny P.B."/>
            <person name="Labbe J."/>
            <person name="Martin F."/>
        </authorList>
    </citation>
    <scope>NUCLEOTIDE SEQUENCE</scope>
    <source>
        <strain evidence="1">HHB10654</strain>
    </source>
</reference>